<accession>A0A284VTF1</accession>
<sequence length="318" mass="35465">MKYILPILLWVCPIKKVVLMKYGNTEKALSERKNAGRMKSMRIWISIALIVVAAAGCVSKPDDMTKNETLETPVIPTVSSTPTKPDLTLNNYMKLFEKDVIIVIGENATQIELDAAKAIAYNLGELTGTVPVIKTGAEVTENEKAGYNLTLVGIPKENKILQDVYKRTNATRVTDEYPGAGKGILEVLRNPWNESKMMLLVEGSDEWGVRAGSVVLEEKQKLKDKAKVLVDWEEATGVKFPIDNAEEAIKYAKMDVDVKRFIERMSTKGYKVDTKSSNTSIKWSNDWVVRFQAISSPIEEDVFTVVINQNGTIVYKGL</sequence>
<gene>
    <name evidence="1" type="ORF">MNV_780010</name>
</gene>
<reference evidence="2" key="1">
    <citation type="submission" date="2017-06" db="EMBL/GenBank/DDBJ databases">
        <authorList>
            <person name="Cremers G."/>
        </authorList>
    </citation>
    <scope>NUCLEOTIDE SEQUENCE [LARGE SCALE GENOMIC DNA]</scope>
</reference>
<evidence type="ECO:0000313" key="2">
    <source>
        <dbReference type="Proteomes" id="UP000218615"/>
    </source>
</evidence>
<proteinExistence type="predicted"/>
<organism evidence="1 2">
    <name type="scientific">Candidatus Methanoperedens nitratireducens</name>
    <dbReference type="NCBI Taxonomy" id="1392998"/>
    <lineage>
        <taxon>Archaea</taxon>
        <taxon>Methanobacteriati</taxon>
        <taxon>Methanobacteriota</taxon>
        <taxon>Stenosarchaea group</taxon>
        <taxon>Methanomicrobia</taxon>
        <taxon>Methanosarcinales</taxon>
        <taxon>ANME-2 cluster</taxon>
        <taxon>Candidatus Methanoperedentaceae</taxon>
        <taxon>Candidatus Methanoperedens</taxon>
    </lineage>
</organism>
<evidence type="ECO:0000313" key="1">
    <source>
        <dbReference type="EMBL" id="SNQ62542.1"/>
    </source>
</evidence>
<dbReference type="EMBL" id="FZMP01000227">
    <property type="protein sequence ID" value="SNQ62542.1"/>
    <property type="molecule type" value="Genomic_DNA"/>
</dbReference>
<dbReference type="Proteomes" id="UP000218615">
    <property type="component" value="Unassembled WGS sequence"/>
</dbReference>
<dbReference type="AlphaFoldDB" id="A0A284VTF1"/>
<protein>
    <submittedName>
        <fullName evidence="1">Uncharacterized protein</fullName>
    </submittedName>
</protein>
<name>A0A284VTF1_9EURY</name>
<keyword evidence="2" id="KW-1185">Reference proteome</keyword>